<name>A0ACC2LUX5_PERAE</name>
<sequence>MITEEIWGMKERATEVVGVEGENEEAEGEVDGEEAEDLSDDEVGVEGVGLNCACESIDQQQINFSSSKASIASDKEMGPLQCVTPIQVESLVFPAAVKPLGSSKTFFLGGAGARGLEIQGKFVKFTAIGVYLEEQALPSLSLKWKGKKGQELTDAVDFFRDVVTGPFEKFMQVTMILPLTGQQYSEKVTENCVAYWKAVGLYTEAEAIAVEKFKQVFKEETFPPGSTIFFTLNPSGSLTIGFSKDSSIPEKAAGVIENKQMSEAVLESMIGKHGVSPEAKQSLATRVSQLLKEFDVETEEVKVEGEEGEKLKQEMGPLQCVTPVQVESLVFPPAVKPLGSSKAFFLGGAGARGLEIQGKFVKFTAIGVYLEEQAVPLLSLKWKGKTGQELTDAVDFFRDVVTGPFEKFMQVTMILPLTGQQYSEKVTENCVAYWKAVGLYTEAEAIAVEKFKQVFKEETFPPGSTIFFTLNPSGSLTIGFSKDSSIPEQAAGVIENKQMSEAVLESMIGKHGVSPEAKQSLATRVSQLLEGI</sequence>
<protein>
    <submittedName>
        <fullName evidence="1">Uncharacterized protein</fullName>
    </submittedName>
</protein>
<reference evidence="1 2" key="1">
    <citation type="journal article" date="2022" name="Hortic Res">
        <title>A haplotype resolved chromosomal level avocado genome allows analysis of novel avocado genes.</title>
        <authorList>
            <person name="Nath O."/>
            <person name="Fletcher S.J."/>
            <person name="Hayward A."/>
            <person name="Shaw L.M."/>
            <person name="Masouleh A.K."/>
            <person name="Furtado A."/>
            <person name="Henry R.J."/>
            <person name="Mitter N."/>
        </authorList>
    </citation>
    <scope>NUCLEOTIDE SEQUENCE [LARGE SCALE GENOMIC DNA]</scope>
    <source>
        <strain evidence="2">cv. Hass</strain>
    </source>
</reference>
<gene>
    <name evidence="1" type="ORF">MRB53_011214</name>
</gene>
<dbReference type="EMBL" id="CM056811">
    <property type="protein sequence ID" value="KAJ8636947.1"/>
    <property type="molecule type" value="Genomic_DNA"/>
</dbReference>
<dbReference type="Proteomes" id="UP001234297">
    <property type="component" value="Chromosome 3"/>
</dbReference>
<comment type="caution">
    <text evidence="1">The sequence shown here is derived from an EMBL/GenBank/DDBJ whole genome shotgun (WGS) entry which is preliminary data.</text>
</comment>
<organism evidence="1 2">
    <name type="scientific">Persea americana</name>
    <name type="common">Avocado</name>
    <dbReference type="NCBI Taxonomy" id="3435"/>
    <lineage>
        <taxon>Eukaryota</taxon>
        <taxon>Viridiplantae</taxon>
        <taxon>Streptophyta</taxon>
        <taxon>Embryophyta</taxon>
        <taxon>Tracheophyta</taxon>
        <taxon>Spermatophyta</taxon>
        <taxon>Magnoliopsida</taxon>
        <taxon>Magnoliidae</taxon>
        <taxon>Laurales</taxon>
        <taxon>Lauraceae</taxon>
        <taxon>Persea</taxon>
    </lineage>
</organism>
<keyword evidence="2" id="KW-1185">Reference proteome</keyword>
<evidence type="ECO:0000313" key="2">
    <source>
        <dbReference type="Proteomes" id="UP001234297"/>
    </source>
</evidence>
<evidence type="ECO:0000313" key="1">
    <source>
        <dbReference type="EMBL" id="KAJ8636947.1"/>
    </source>
</evidence>
<accession>A0ACC2LUX5</accession>
<proteinExistence type="predicted"/>